<dbReference type="CDD" id="cd04590">
    <property type="entry name" value="CBS_pair_CorC_HlyC_assoc"/>
    <property type="match status" value="1"/>
</dbReference>
<comment type="caution">
    <text evidence="13">The sequence shown here is derived from an EMBL/GenBank/DDBJ whole genome shotgun (WGS) entry which is preliminary data.</text>
</comment>
<name>A0A2U3APT6_9BACL</name>
<evidence type="ECO:0000256" key="1">
    <source>
        <dbReference type="ARBA" id="ARBA00004141"/>
    </source>
</evidence>
<dbReference type="OrthoDB" id="9798188at2"/>
<dbReference type="PANTHER" id="PTHR22777:SF17">
    <property type="entry name" value="UPF0053 PROTEIN SLL0260"/>
    <property type="match status" value="1"/>
</dbReference>
<gene>
    <name evidence="13" type="ORF">DEX24_01960</name>
</gene>
<reference evidence="13 14" key="1">
    <citation type="submission" date="2018-05" db="EMBL/GenBank/DDBJ databases">
        <title>Kurthia sibirica genome sequence.</title>
        <authorList>
            <person name="Maclea K.S."/>
            <person name="Goen A.E."/>
        </authorList>
    </citation>
    <scope>NUCLEOTIDE SEQUENCE [LARGE SCALE GENOMIC DNA]</scope>
    <source>
        <strain evidence="13 14">ATCC 49154</strain>
    </source>
</reference>
<dbReference type="InterPro" id="IPR036318">
    <property type="entry name" value="FAD-bd_PCMH-like_sf"/>
</dbReference>
<dbReference type="SUPFAM" id="SSF54631">
    <property type="entry name" value="CBS-domain pair"/>
    <property type="match status" value="1"/>
</dbReference>
<dbReference type="RefSeq" id="WP_109304723.1">
    <property type="nucleotide sequence ID" value="NZ_BJUF01000002.1"/>
</dbReference>
<feature type="domain" description="CNNM transmembrane" evidence="12">
    <location>
        <begin position="1"/>
        <end position="180"/>
    </location>
</feature>
<evidence type="ECO:0000256" key="4">
    <source>
        <dbReference type="ARBA" id="ARBA00022737"/>
    </source>
</evidence>
<dbReference type="Proteomes" id="UP000245938">
    <property type="component" value="Unassembled WGS sequence"/>
</dbReference>
<comment type="similarity">
    <text evidence="2">Belongs to the UPF0053 family.</text>
</comment>
<dbReference type="Pfam" id="PF01595">
    <property type="entry name" value="CNNM"/>
    <property type="match status" value="1"/>
</dbReference>
<dbReference type="InterPro" id="IPR005170">
    <property type="entry name" value="Transptr-assoc_dom"/>
</dbReference>
<evidence type="ECO:0000256" key="10">
    <source>
        <dbReference type="SAM" id="Phobius"/>
    </source>
</evidence>
<feature type="transmembrane region" description="Helical" evidence="10">
    <location>
        <begin position="55"/>
        <end position="76"/>
    </location>
</feature>
<evidence type="ECO:0000313" key="13">
    <source>
        <dbReference type="EMBL" id="PWI26552.1"/>
    </source>
</evidence>
<dbReference type="PROSITE" id="PS51846">
    <property type="entry name" value="CNNM"/>
    <property type="match status" value="1"/>
</dbReference>
<dbReference type="InterPro" id="IPR046342">
    <property type="entry name" value="CBS_dom_sf"/>
</dbReference>
<evidence type="ECO:0000256" key="7">
    <source>
        <dbReference type="ARBA" id="ARBA00023136"/>
    </source>
</evidence>
<accession>A0A2U3APT6</accession>
<feature type="domain" description="CBS" evidence="11">
    <location>
        <begin position="260"/>
        <end position="322"/>
    </location>
</feature>
<dbReference type="GO" id="GO:0050660">
    <property type="term" value="F:flavin adenine dinucleotide binding"/>
    <property type="evidence" value="ECO:0007669"/>
    <property type="project" value="InterPro"/>
</dbReference>
<evidence type="ECO:0000256" key="2">
    <source>
        <dbReference type="ARBA" id="ARBA00006337"/>
    </source>
</evidence>
<keyword evidence="6 8" id="KW-0129">CBS domain</keyword>
<evidence type="ECO:0000256" key="6">
    <source>
        <dbReference type="ARBA" id="ARBA00023122"/>
    </source>
</evidence>
<comment type="subcellular location">
    <subcellularLocation>
        <location evidence="1">Membrane</location>
        <topology evidence="1">Multi-pass membrane protein</topology>
    </subcellularLocation>
</comment>
<keyword evidence="5 9" id="KW-1133">Transmembrane helix</keyword>
<evidence type="ECO:0000259" key="12">
    <source>
        <dbReference type="PROSITE" id="PS51846"/>
    </source>
</evidence>
<sequence length="410" mass="46432">MEFVALFICLILSFIFSGSETALTAVNKLKVQLRADNGDLKSQKMLRLIKEPDRMITTILIINNTVNILMPTLLTIIAIRHGWTISIATTILTIILIIFGEVLPKTIAVTFAEKIAYIALPLIAFCVMVFKPITYIIQNFTNIFIRILSKGEVTEASLTKADIRSMVDIATTTGAFQTDESDRIKEMMDFPEKDVSDVLGAHRTELVALHIDASYEEVRKTIIDSGHSRYPVYTDDIDTIVGLFFSKKYVEWSIDPTKKMKEFVDYNALFVVASIPVEKVFKMMMTEKKHLAIVLDEYGGTLGIVSHEDIIEEMIGQEIEDESDQQLVDVFASTPTTVVCSGRIEVDKVNELLNIELPNDDYETMNGFILAQFFQLPKKNDTFHWENIVITINEVEDHKIQKLTVTKQVD</sequence>
<evidence type="ECO:0000256" key="3">
    <source>
        <dbReference type="ARBA" id="ARBA00022692"/>
    </source>
</evidence>
<feature type="transmembrane region" description="Helical" evidence="10">
    <location>
        <begin position="83"/>
        <end position="103"/>
    </location>
</feature>
<evidence type="ECO:0000256" key="9">
    <source>
        <dbReference type="PROSITE-ProRule" id="PRU01193"/>
    </source>
</evidence>
<feature type="transmembrane region" description="Helical" evidence="10">
    <location>
        <begin position="115"/>
        <end position="137"/>
    </location>
</feature>
<dbReference type="SUPFAM" id="SSF56176">
    <property type="entry name" value="FAD-binding/transporter-associated domain-like"/>
    <property type="match status" value="1"/>
</dbReference>
<keyword evidence="4" id="KW-0677">Repeat</keyword>
<dbReference type="AlphaFoldDB" id="A0A2U3APT6"/>
<evidence type="ECO:0000313" key="14">
    <source>
        <dbReference type="Proteomes" id="UP000245938"/>
    </source>
</evidence>
<protein>
    <submittedName>
        <fullName evidence="13">Hemolysin</fullName>
    </submittedName>
</protein>
<keyword evidence="3 9" id="KW-0812">Transmembrane</keyword>
<evidence type="ECO:0000256" key="8">
    <source>
        <dbReference type="PROSITE-ProRule" id="PRU00703"/>
    </source>
</evidence>
<organism evidence="13 14">
    <name type="scientific">Kurthia sibirica</name>
    <dbReference type="NCBI Taxonomy" id="202750"/>
    <lineage>
        <taxon>Bacteria</taxon>
        <taxon>Bacillati</taxon>
        <taxon>Bacillota</taxon>
        <taxon>Bacilli</taxon>
        <taxon>Bacillales</taxon>
        <taxon>Caryophanaceae</taxon>
        <taxon>Kurthia</taxon>
    </lineage>
</organism>
<dbReference type="SMART" id="SM01091">
    <property type="entry name" value="CorC_HlyC"/>
    <property type="match status" value="1"/>
</dbReference>
<dbReference type="PROSITE" id="PS51371">
    <property type="entry name" value="CBS"/>
    <property type="match status" value="1"/>
</dbReference>
<dbReference type="Pfam" id="PF03471">
    <property type="entry name" value="CorC_HlyC"/>
    <property type="match status" value="1"/>
</dbReference>
<dbReference type="InterPro" id="IPR002550">
    <property type="entry name" value="CNNM"/>
</dbReference>
<dbReference type="PANTHER" id="PTHR22777">
    <property type="entry name" value="HEMOLYSIN-RELATED"/>
    <property type="match status" value="1"/>
</dbReference>
<dbReference type="InterPro" id="IPR044751">
    <property type="entry name" value="Ion_transp-like_CBS"/>
</dbReference>
<keyword evidence="14" id="KW-1185">Reference proteome</keyword>
<evidence type="ECO:0000259" key="11">
    <source>
        <dbReference type="PROSITE" id="PS51371"/>
    </source>
</evidence>
<dbReference type="GO" id="GO:0005886">
    <property type="term" value="C:plasma membrane"/>
    <property type="evidence" value="ECO:0007669"/>
    <property type="project" value="TreeGrafter"/>
</dbReference>
<keyword evidence="7 9" id="KW-0472">Membrane</keyword>
<dbReference type="Pfam" id="PF00571">
    <property type="entry name" value="CBS"/>
    <property type="match status" value="2"/>
</dbReference>
<dbReference type="InterPro" id="IPR000644">
    <property type="entry name" value="CBS_dom"/>
</dbReference>
<evidence type="ECO:0000256" key="5">
    <source>
        <dbReference type="ARBA" id="ARBA00022989"/>
    </source>
</evidence>
<dbReference type="InterPro" id="IPR016169">
    <property type="entry name" value="FAD-bd_PCMH_sub2"/>
</dbReference>
<proteinExistence type="inferred from homology"/>
<dbReference type="Gene3D" id="3.10.580.10">
    <property type="entry name" value="CBS-domain"/>
    <property type="match status" value="1"/>
</dbReference>
<dbReference type="Gene3D" id="3.30.465.10">
    <property type="match status" value="1"/>
</dbReference>
<dbReference type="EMBL" id="QFVR01000002">
    <property type="protein sequence ID" value="PWI26552.1"/>
    <property type="molecule type" value="Genomic_DNA"/>
</dbReference>